<keyword evidence="6" id="KW-1185">Reference proteome</keyword>
<evidence type="ECO:0000256" key="1">
    <source>
        <dbReference type="ARBA" id="ARBA00023015"/>
    </source>
</evidence>
<dbReference type="Pfam" id="PF07729">
    <property type="entry name" value="FCD"/>
    <property type="match status" value="1"/>
</dbReference>
<evidence type="ECO:0000256" key="3">
    <source>
        <dbReference type="ARBA" id="ARBA00023163"/>
    </source>
</evidence>
<comment type="caution">
    <text evidence="5">The sequence shown here is derived from an EMBL/GenBank/DDBJ whole genome shotgun (WGS) entry which is preliminary data.</text>
</comment>
<dbReference type="InterPro" id="IPR011711">
    <property type="entry name" value="GntR_C"/>
</dbReference>
<keyword evidence="1" id="KW-0805">Transcription regulation</keyword>
<organism evidence="5 6">
    <name type="scientific">Streptosporangium algeriense</name>
    <dbReference type="NCBI Taxonomy" id="1682748"/>
    <lineage>
        <taxon>Bacteria</taxon>
        <taxon>Bacillati</taxon>
        <taxon>Actinomycetota</taxon>
        <taxon>Actinomycetes</taxon>
        <taxon>Streptosporangiales</taxon>
        <taxon>Streptosporangiaceae</taxon>
        <taxon>Streptosporangium</taxon>
    </lineage>
</organism>
<accession>A0ABW3DVD9</accession>
<evidence type="ECO:0000259" key="4">
    <source>
        <dbReference type="Pfam" id="PF07729"/>
    </source>
</evidence>
<proteinExistence type="predicted"/>
<dbReference type="SUPFAM" id="SSF48008">
    <property type="entry name" value="GntR ligand-binding domain-like"/>
    <property type="match status" value="1"/>
</dbReference>
<feature type="domain" description="GntR C-terminal" evidence="4">
    <location>
        <begin position="3"/>
        <end position="65"/>
    </location>
</feature>
<evidence type="ECO:0000313" key="5">
    <source>
        <dbReference type="EMBL" id="MFD0887041.1"/>
    </source>
</evidence>
<sequence>MLAANPFATEALTRLWDRIAISSLSNLTSDADWSGEVHRHHRDIVAAITEGAPEQAARAARDHIARAAEVYGARPH</sequence>
<dbReference type="Proteomes" id="UP001597024">
    <property type="component" value="Unassembled WGS sequence"/>
</dbReference>
<dbReference type="Gene3D" id="1.20.120.530">
    <property type="entry name" value="GntR ligand-binding domain-like"/>
    <property type="match status" value="1"/>
</dbReference>
<dbReference type="EMBL" id="JBHTHX010000792">
    <property type="protein sequence ID" value="MFD0887041.1"/>
    <property type="molecule type" value="Genomic_DNA"/>
</dbReference>
<name>A0ABW3DVD9_9ACTN</name>
<keyword evidence="2" id="KW-0238">DNA-binding</keyword>
<reference evidence="6" key="1">
    <citation type="journal article" date="2019" name="Int. J. Syst. Evol. Microbiol.">
        <title>The Global Catalogue of Microorganisms (GCM) 10K type strain sequencing project: providing services to taxonomists for standard genome sequencing and annotation.</title>
        <authorList>
            <consortium name="The Broad Institute Genomics Platform"/>
            <consortium name="The Broad Institute Genome Sequencing Center for Infectious Disease"/>
            <person name="Wu L."/>
            <person name="Ma J."/>
        </authorList>
    </citation>
    <scope>NUCLEOTIDE SEQUENCE [LARGE SCALE GENOMIC DNA]</scope>
    <source>
        <strain evidence="6">CCUG 62974</strain>
    </source>
</reference>
<dbReference type="InterPro" id="IPR008920">
    <property type="entry name" value="TF_FadR/GntR_C"/>
</dbReference>
<keyword evidence="3" id="KW-0804">Transcription</keyword>
<evidence type="ECO:0000313" key="6">
    <source>
        <dbReference type="Proteomes" id="UP001597024"/>
    </source>
</evidence>
<evidence type="ECO:0000256" key="2">
    <source>
        <dbReference type="ARBA" id="ARBA00023125"/>
    </source>
</evidence>
<protein>
    <submittedName>
        <fullName evidence="5">FCD domain-containing protein</fullName>
    </submittedName>
</protein>
<gene>
    <name evidence="5" type="ORF">ACFQ08_21045</name>
</gene>